<keyword evidence="5" id="KW-0408">Iron</keyword>
<dbReference type="GO" id="GO:0051537">
    <property type="term" value="F:2 iron, 2 sulfur cluster binding"/>
    <property type="evidence" value="ECO:0007669"/>
    <property type="project" value="UniProtKB-KW"/>
</dbReference>
<dbReference type="Pfam" id="PF00355">
    <property type="entry name" value="Rieske"/>
    <property type="match status" value="1"/>
</dbReference>
<sequence length="390" mass="43176">MNHTIKAGASDYGLGPHTFPRGWFVVAEAGELQSSPVAVTFFGRDFVLYRGSSGQVVMLDAYCRHMRAHLAKSTSAHITKTGANVEGDSIRCPYHGWKYGADGKLEEIPYEKGFCPERLSIGAYPVRELMGCILMWHDPEGGEPDYEPPYLPAWETPGAIPWELDHLGEIAIHQIEILDNMADVHHLGPTHGSPCEYLENEFRGTQVIQRQGGFIDFYQADLKTVTWYTGPGILLSKQQYLANTRYEFIANTPVQDGLTKAWHGVLTVAQTATPTAAEIETARQEQAGALATFSADFEIWKHKEPAVQVIQTPHDGRFRALRKWVKQFYMPRGEALAIQRELDGILPVPGFPDAGSNKDGDFEADCFGLAPARALQGLGGESRHAPFPSH</sequence>
<dbReference type="GO" id="GO:0016491">
    <property type="term" value="F:oxidoreductase activity"/>
    <property type="evidence" value="ECO:0007669"/>
    <property type="project" value="UniProtKB-KW"/>
</dbReference>
<comment type="cofactor">
    <cofactor evidence="1">
        <name>Fe cation</name>
        <dbReference type="ChEBI" id="CHEBI:24875"/>
    </cofactor>
</comment>
<name>A0A939IL96_9GAMM</name>
<keyword evidence="9" id="KW-1185">Reference proteome</keyword>
<dbReference type="SUPFAM" id="SSF50022">
    <property type="entry name" value="ISP domain"/>
    <property type="match status" value="1"/>
</dbReference>
<dbReference type="GO" id="GO:0046872">
    <property type="term" value="F:metal ion binding"/>
    <property type="evidence" value="ECO:0007669"/>
    <property type="project" value="UniProtKB-KW"/>
</dbReference>
<accession>A0A939IL96</accession>
<evidence type="ECO:0000256" key="5">
    <source>
        <dbReference type="ARBA" id="ARBA00023004"/>
    </source>
</evidence>
<evidence type="ECO:0000256" key="4">
    <source>
        <dbReference type="ARBA" id="ARBA00023002"/>
    </source>
</evidence>
<dbReference type="Gene3D" id="3.90.380.10">
    <property type="entry name" value="Naphthalene 1,2-dioxygenase Alpha Subunit, Chain A, domain 1"/>
    <property type="match status" value="1"/>
</dbReference>
<gene>
    <name evidence="8" type="ORF">JYP50_03990</name>
</gene>
<proteinExistence type="predicted"/>
<dbReference type="Proteomes" id="UP000664303">
    <property type="component" value="Unassembled WGS sequence"/>
</dbReference>
<dbReference type="RefSeq" id="WP_206559186.1">
    <property type="nucleotide sequence ID" value="NZ_JAFKCZ010000003.1"/>
</dbReference>
<comment type="caution">
    <text evidence="8">The sequence shown here is derived from an EMBL/GenBank/DDBJ whole genome shotgun (WGS) entry which is preliminary data.</text>
</comment>
<evidence type="ECO:0000256" key="6">
    <source>
        <dbReference type="ARBA" id="ARBA00023014"/>
    </source>
</evidence>
<dbReference type="Pfam" id="PF19298">
    <property type="entry name" value="KshA_C"/>
    <property type="match status" value="1"/>
</dbReference>
<protein>
    <submittedName>
        <fullName evidence="8">Rieske (2Fe-2S) protein</fullName>
    </submittedName>
</protein>
<evidence type="ECO:0000256" key="1">
    <source>
        <dbReference type="ARBA" id="ARBA00001962"/>
    </source>
</evidence>
<evidence type="ECO:0000259" key="7">
    <source>
        <dbReference type="PROSITE" id="PS51296"/>
    </source>
</evidence>
<keyword evidence="2" id="KW-0001">2Fe-2S</keyword>
<evidence type="ECO:0000256" key="2">
    <source>
        <dbReference type="ARBA" id="ARBA00022714"/>
    </source>
</evidence>
<dbReference type="Gene3D" id="2.102.10.10">
    <property type="entry name" value="Rieske [2Fe-2S] iron-sulphur domain"/>
    <property type="match status" value="1"/>
</dbReference>
<keyword evidence="6" id="KW-0411">Iron-sulfur</keyword>
<evidence type="ECO:0000313" key="8">
    <source>
        <dbReference type="EMBL" id="MBN7795737.1"/>
    </source>
</evidence>
<evidence type="ECO:0000256" key="3">
    <source>
        <dbReference type="ARBA" id="ARBA00022723"/>
    </source>
</evidence>
<dbReference type="GO" id="GO:0008203">
    <property type="term" value="P:cholesterol metabolic process"/>
    <property type="evidence" value="ECO:0007669"/>
    <property type="project" value="InterPro"/>
</dbReference>
<keyword evidence="4" id="KW-0560">Oxidoreductase</keyword>
<dbReference type="InterPro" id="IPR045605">
    <property type="entry name" value="KshA-like_C"/>
</dbReference>
<dbReference type="InterPro" id="IPR036922">
    <property type="entry name" value="Rieske_2Fe-2S_sf"/>
</dbReference>
<dbReference type="PROSITE" id="PS51296">
    <property type="entry name" value="RIESKE"/>
    <property type="match status" value="1"/>
</dbReference>
<organism evidence="8 9">
    <name type="scientific">Parahaliea mediterranea</name>
    <dbReference type="NCBI Taxonomy" id="651086"/>
    <lineage>
        <taxon>Bacteria</taxon>
        <taxon>Pseudomonadati</taxon>
        <taxon>Pseudomonadota</taxon>
        <taxon>Gammaproteobacteria</taxon>
        <taxon>Cellvibrionales</taxon>
        <taxon>Halieaceae</taxon>
        <taxon>Parahaliea</taxon>
    </lineage>
</organism>
<dbReference type="CDD" id="cd03469">
    <property type="entry name" value="Rieske_RO_Alpha_N"/>
    <property type="match status" value="1"/>
</dbReference>
<dbReference type="InterPro" id="IPR050584">
    <property type="entry name" value="Cholesterol_7-desaturase"/>
</dbReference>
<dbReference type="PANTHER" id="PTHR21266">
    <property type="entry name" value="IRON-SULFUR DOMAIN CONTAINING PROTEIN"/>
    <property type="match status" value="1"/>
</dbReference>
<dbReference type="AlphaFoldDB" id="A0A939IL96"/>
<feature type="domain" description="Rieske" evidence="7">
    <location>
        <begin position="23"/>
        <end position="135"/>
    </location>
</feature>
<evidence type="ECO:0000313" key="9">
    <source>
        <dbReference type="Proteomes" id="UP000664303"/>
    </source>
</evidence>
<keyword evidence="3" id="KW-0479">Metal-binding</keyword>
<dbReference type="PANTHER" id="PTHR21266:SF60">
    <property type="entry name" value="3-KETOSTEROID-9-ALPHA-MONOOXYGENASE, OXYGENASE COMPONENT"/>
    <property type="match status" value="1"/>
</dbReference>
<dbReference type="EMBL" id="JAFKCZ010000003">
    <property type="protein sequence ID" value="MBN7795737.1"/>
    <property type="molecule type" value="Genomic_DNA"/>
</dbReference>
<reference evidence="8" key="1">
    <citation type="submission" date="2021-02" db="EMBL/GenBank/DDBJ databases">
        <title>PHA producing bacteria isolated from coastal sediment in Guangdong, Shenzhen.</title>
        <authorList>
            <person name="Zheng W."/>
            <person name="Yu S."/>
            <person name="Huang Y."/>
        </authorList>
    </citation>
    <scope>NUCLEOTIDE SEQUENCE</scope>
    <source>
        <strain evidence="8">TN14-10</strain>
    </source>
</reference>
<dbReference type="InterPro" id="IPR017941">
    <property type="entry name" value="Rieske_2Fe-2S"/>
</dbReference>